<keyword evidence="11 13" id="KW-0472">Membrane</keyword>
<keyword evidence="4" id="KW-1003">Cell membrane</keyword>
<evidence type="ECO:0000256" key="1">
    <source>
        <dbReference type="ARBA" id="ARBA00000085"/>
    </source>
</evidence>
<feature type="domain" description="PAS" evidence="15">
    <location>
        <begin position="453"/>
        <end position="524"/>
    </location>
</feature>
<comment type="catalytic activity">
    <reaction evidence="1">
        <text>ATP + protein L-histidine = ADP + protein N-phospho-L-histidine.</text>
        <dbReference type="EC" id="2.7.13.3"/>
    </reaction>
</comment>
<keyword evidence="5" id="KW-0597">Phosphoprotein</keyword>
<feature type="domain" description="PAS" evidence="15">
    <location>
        <begin position="195"/>
        <end position="268"/>
    </location>
</feature>
<dbReference type="InterPro" id="IPR000700">
    <property type="entry name" value="PAS-assoc_C"/>
</dbReference>
<dbReference type="NCBIfam" id="TIGR00229">
    <property type="entry name" value="sensory_box"/>
    <property type="match status" value="5"/>
</dbReference>
<evidence type="ECO:0000256" key="7">
    <source>
        <dbReference type="ARBA" id="ARBA00022692"/>
    </source>
</evidence>
<feature type="transmembrane region" description="Helical" evidence="13">
    <location>
        <begin position="9"/>
        <end position="26"/>
    </location>
</feature>
<feature type="transmembrane region" description="Helical" evidence="13">
    <location>
        <begin position="132"/>
        <end position="154"/>
    </location>
</feature>
<dbReference type="PROSITE" id="PS50112">
    <property type="entry name" value="PAS"/>
    <property type="match status" value="5"/>
</dbReference>
<dbReference type="Pfam" id="PF08448">
    <property type="entry name" value="PAS_4"/>
    <property type="match status" value="2"/>
</dbReference>
<dbReference type="CDD" id="cd16922">
    <property type="entry name" value="HATPase_EvgS-ArcB-TorS-like"/>
    <property type="match status" value="1"/>
</dbReference>
<dbReference type="CDD" id="cd00130">
    <property type="entry name" value="PAS"/>
    <property type="match status" value="5"/>
</dbReference>
<dbReference type="FunFam" id="3.30.565.10:FF:000006">
    <property type="entry name" value="Sensor histidine kinase WalK"/>
    <property type="match status" value="1"/>
</dbReference>
<evidence type="ECO:0000256" key="12">
    <source>
        <dbReference type="SAM" id="Coils"/>
    </source>
</evidence>
<dbReference type="InterPro" id="IPR001610">
    <property type="entry name" value="PAC"/>
</dbReference>
<keyword evidence="7 13" id="KW-0812">Transmembrane</keyword>
<dbReference type="SMART" id="SM00387">
    <property type="entry name" value="HATPase_c"/>
    <property type="match status" value="1"/>
</dbReference>
<dbReference type="EMBL" id="JAPAAF010000010">
    <property type="protein sequence ID" value="MCW0482894.1"/>
    <property type="molecule type" value="Genomic_DNA"/>
</dbReference>
<dbReference type="InterPro" id="IPR003661">
    <property type="entry name" value="HisK_dim/P_dom"/>
</dbReference>
<keyword evidence="9 13" id="KW-1133">Transmembrane helix</keyword>
<feature type="coiled-coil region" evidence="12">
    <location>
        <begin position="812"/>
        <end position="839"/>
    </location>
</feature>
<dbReference type="Gene3D" id="3.30.450.20">
    <property type="entry name" value="PAS domain"/>
    <property type="match status" value="5"/>
</dbReference>
<dbReference type="RefSeq" id="WP_282591497.1">
    <property type="nucleotide sequence ID" value="NZ_JAPAAF010000010.1"/>
</dbReference>
<dbReference type="SUPFAM" id="SSF55874">
    <property type="entry name" value="ATPase domain of HSP90 chaperone/DNA topoisomerase II/histidine kinase"/>
    <property type="match status" value="1"/>
</dbReference>
<keyword evidence="6" id="KW-0808">Transferase</keyword>
<dbReference type="SMART" id="SM00388">
    <property type="entry name" value="HisKA"/>
    <property type="match status" value="1"/>
</dbReference>
<evidence type="ECO:0000256" key="4">
    <source>
        <dbReference type="ARBA" id="ARBA00022475"/>
    </source>
</evidence>
<dbReference type="Gene3D" id="1.10.287.130">
    <property type="match status" value="1"/>
</dbReference>
<keyword evidence="10" id="KW-0902">Two-component regulatory system</keyword>
<dbReference type="Pfam" id="PF00512">
    <property type="entry name" value="HisKA"/>
    <property type="match status" value="1"/>
</dbReference>
<dbReference type="Pfam" id="PF00989">
    <property type="entry name" value="PAS"/>
    <property type="match status" value="1"/>
</dbReference>
<accession>A0AA41Y3R6</accession>
<dbReference type="Pfam" id="PF13426">
    <property type="entry name" value="PAS_9"/>
    <property type="match status" value="2"/>
</dbReference>
<feature type="domain" description="PAS" evidence="15">
    <location>
        <begin position="696"/>
        <end position="757"/>
    </location>
</feature>
<proteinExistence type="predicted"/>
<dbReference type="InterPro" id="IPR005467">
    <property type="entry name" value="His_kinase_dom"/>
</dbReference>
<feature type="domain" description="PAC" evidence="16">
    <location>
        <begin position="769"/>
        <end position="821"/>
    </location>
</feature>
<feature type="transmembrane region" description="Helical" evidence="13">
    <location>
        <begin position="160"/>
        <end position="180"/>
    </location>
</feature>
<comment type="caution">
    <text evidence="17">The sequence shown here is derived from an EMBL/GenBank/DDBJ whole genome shotgun (WGS) entry which is preliminary data.</text>
</comment>
<evidence type="ECO:0000256" key="3">
    <source>
        <dbReference type="ARBA" id="ARBA00012438"/>
    </source>
</evidence>
<dbReference type="SUPFAM" id="SSF47384">
    <property type="entry name" value="Homodimeric domain of signal transducing histidine kinase"/>
    <property type="match status" value="1"/>
</dbReference>
<feature type="domain" description="PAC" evidence="16">
    <location>
        <begin position="399"/>
        <end position="452"/>
    </location>
</feature>
<protein>
    <recommendedName>
        <fullName evidence="3">histidine kinase</fullName>
        <ecNumber evidence="3">2.7.13.3</ecNumber>
    </recommendedName>
</protein>
<dbReference type="GO" id="GO:0000155">
    <property type="term" value="F:phosphorelay sensor kinase activity"/>
    <property type="evidence" value="ECO:0007669"/>
    <property type="project" value="InterPro"/>
</dbReference>
<dbReference type="PANTHER" id="PTHR43711:SF26">
    <property type="entry name" value="SENSOR HISTIDINE KINASE RCSC"/>
    <property type="match status" value="1"/>
</dbReference>
<dbReference type="InterPro" id="IPR013767">
    <property type="entry name" value="PAS_fold"/>
</dbReference>
<name>A0AA41Y3R6_9BACT</name>
<comment type="subcellular location">
    <subcellularLocation>
        <location evidence="2">Cell membrane</location>
        <topology evidence="2">Multi-pass membrane protein</topology>
    </subcellularLocation>
</comment>
<dbReference type="PRINTS" id="PR00344">
    <property type="entry name" value="BCTRLSENSOR"/>
</dbReference>
<keyword evidence="18" id="KW-1185">Reference proteome</keyword>
<evidence type="ECO:0000259" key="14">
    <source>
        <dbReference type="PROSITE" id="PS50109"/>
    </source>
</evidence>
<dbReference type="InterPro" id="IPR036890">
    <property type="entry name" value="HATPase_C_sf"/>
</dbReference>
<keyword evidence="8" id="KW-0418">Kinase</keyword>
<evidence type="ECO:0000256" key="2">
    <source>
        <dbReference type="ARBA" id="ARBA00004651"/>
    </source>
</evidence>
<feature type="transmembrane region" description="Helical" evidence="13">
    <location>
        <begin position="67"/>
        <end position="93"/>
    </location>
</feature>
<dbReference type="GO" id="GO:0006355">
    <property type="term" value="P:regulation of DNA-templated transcription"/>
    <property type="evidence" value="ECO:0007669"/>
    <property type="project" value="InterPro"/>
</dbReference>
<dbReference type="InterPro" id="IPR004358">
    <property type="entry name" value="Sig_transdc_His_kin-like_C"/>
</dbReference>
<dbReference type="Pfam" id="PF07694">
    <property type="entry name" value="5TM-5TMR_LYT"/>
    <property type="match status" value="1"/>
</dbReference>
<feature type="domain" description="PAS" evidence="15">
    <location>
        <begin position="326"/>
        <end position="372"/>
    </location>
</feature>
<feature type="domain" description="Histidine kinase" evidence="14">
    <location>
        <begin position="839"/>
        <end position="1060"/>
    </location>
</feature>
<feature type="transmembrane region" description="Helical" evidence="13">
    <location>
        <begin position="99"/>
        <end position="120"/>
    </location>
</feature>
<dbReference type="SMART" id="SM00091">
    <property type="entry name" value="PAS"/>
    <property type="match status" value="5"/>
</dbReference>
<dbReference type="Pfam" id="PF02518">
    <property type="entry name" value="HATPase_c"/>
    <property type="match status" value="1"/>
</dbReference>
<sequence>MVIQLIQNAALLISMSLMQGLAIRLFRSRGKVFQLVSGLIYAGIAIAGMNMPFTLEPGVFYDGRSIVLVLAGLFGGKLAVSVTVVLTALYRIWLGGTGVWAGLATIVFCALAGALFRYLYDNRPEKIRLLPLWGIGIVAHLFMLGSQLLLPSGLEIISKIWLPILLVFPLATLIIGVLLGNEEKRLLGEKQVKESERLYRTTLYSIGDAVITTDLNARVQLMNPVAEKLTGWTELEARNKDIGEVFNIINEQSRGSVECPVKRVIREGAIVGLANHTVLISRNGVEYPIADSGAPIWTENGQLQGVVLVFRDMTEEVRQQQALDIQKKLFETMFNAISDGIVITDTKRQIVLANEGVKQTYGYEPDELIGKSTEVLYASFGMFEQAGERIYDEKALVGKKLYVSEYKAKDERHFPGETFGAKLYDGQGKWIGNLGITRDITERLQSRKALERSEVRYKYLFENNPMPMWVYDPENLKILMVNPAAIEQYGYTREEFMRMTLKDIRPVEDVQDLLQDVEETRSKLNHAGVWRHLKKNGEIIHADIISHLIDYEGKPARLVLAQDVSQRVEAMQALRVSEENYRNLFENHSAVKLIIHPENGKILNANPAAARFYGWSVDELKRMNIQQINTLNEAQVQAEMERAKRERTIHFEFRHRLANGSVRDVEVFSSLIKFQGTDCLHSIIHDVSAKKEAERRLQLFNQAIQQNPISIVITDPEGQIEYVNPKFTEVTGYRLDEAIRKNMSINSSGLHTAEFYHHLWQVIKSGQNWVGEFRNRKKSGELYWEKAIISPIIGDNGEITNYIGIKEDITGRKQMIRELVEAKEKAEESERLKSAFLANMSHEIRTPLNVILGFTEMLVSDQQMAAEKKQEFSLIINKSAEGLLEIINDVLDASKLETGQVAINFAPVVLGPMLQRLHTQFARRLAEDGKGLVNLRLLPGFETQTISADEYRLSQILGNLLSNAVKFTAVGEIVFGVSGMDDGQVAFIVSDTGIGIPEKDQSHIFERFRQAQMSTSRIYGGTGLGLSITKNLLELMGGHIELQSEEGKGTTFRFYLPIKQ</sequence>
<feature type="transmembrane region" description="Helical" evidence="13">
    <location>
        <begin position="32"/>
        <end position="55"/>
    </location>
</feature>
<dbReference type="CDD" id="cd00082">
    <property type="entry name" value="HisKA"/>
    <property type="match status" value="1"/>
</dbReference>
<evidence type="ECO:0000259" key="16">
    <source>
        <dbReference type="PROSITE" id="PS50113"/>
    </source>
</evidence>
<dbReference type="InterPro" id="IPR000014">
    <property type="entry name" value="PAS"/>
</dbReference>
<dbReference type="GO" id="GO:0005886">
    <property type="term" value="C:plasma membrane"/>
    <property type="evidence" value="ECO:0007669"/>
    <property type="project" value="UniProtKB-SubCell"/>
</dbReference>
<dbReference type="InterPro" id="IPR003594">
    <property type="entry name" value="HATPase_dom"/>
</dbReference>
<dbReference type="PROSITE" id="PS50113">
    <property type="entry name" value="PAC"/>
    <property type="match status" value="3"/>
</dbReference>
<dbReference type="Proteomes" id="UP001163821">
    <property type="component" value="Unassembled WGS sequence"/>
</dbReference>
<feature type="domain" description="PAS" evidence="15">
    <location>
        <begin position="577"/>
        <end position="620"/>
    </location>
</feature>
<dbReference type="GO" id="GO:0071555">
    <property type="term" value="P:cell wall organization"/>
    <property type="evidence" value="ECO:0007669"/>
    <property type="project" value="InterPro"/>
</dbReference>
<dbReference type="PANTHER" id="PTHR43711">
    <property type="entry name" value="TWO-COMPONENT HISTIDINE KINASE"/>
    <property type="match status" value="1"/>
</dbReference>
<evidence type="ECO:0000256" key="8">
    <source>
        <dbReference type="ARBA" id="ARBA00022777"/>
    </source>
</evidence>
<evidence type="ECO:0000256" key="11">
    <source>
        <dbReference type="ARBA" id="ARBA00023136"/>
    </source>
</evidence>
<dbReference type="EC" id="2.7.13.3" evidence="3"/>
<dbReference type="AlphaFoldDB" id="A0AA41Y3R6"/>
<evidence type="ECO:0000256" key="6">
    <source>
        <dbReference type="ARBA" id="ARBA00022679"/>
    </source>
</evidence>
<keyword evidence="12" id="KW-0175">Coiled coil</keyword>
<evidence type="ECO:0000259" key="15">
    <source>
        <dbReference type="PROSITE" id="PS50112"/>
    </source>
</evidence>
<evidence type="ECO:0000256" key="10">
    <source>
        <dbReference type="ARBA" id="ARBA00023012"/>
    </source>
</evidence>
<dbReference type="InterPro" id="IPR035965">
    <property type="entry name" value="PAS-like_dom_sf"/>
</dbReference>
<evidence type="ECO:0000313" key="17">
    <source>
        <dbReference type="EMBL" id="MCW0482894.1"/>
    </source>
</evidence>
<feature type="domain" description="PAC" evidence="16">
    <location>
        <begin position="273"/>
        <end position="325"/>
    </location>
</feature>
<gene>
    <name evidence="17" type="ORF">N2K84_09160</name>
</gene>
<organism evidence="17 18">
    <name type="scientific">Gaoshiqia sediminis</name>
    <dbReference type="NCBI Taxonomy" id="2986998"/>
    <lineage>
        <taxon>Bacteria</taxon>
        <taxon>Pseudomonadati</taxon>
        <taxon>Bacteroidota</taxon>
        <taxon>Bacteroidia</taxon>
        <taxon>Marinilabiliales</taxon>
        <taxon>Prolixibacteraceae</taxon>
        <taxon>Gaoshiqia</taxon>
    </lineage>
</organism>
<dbReference type="InterPro" id="IPR036097">
    <property type="entry name" value="HisK_dim/P_sf"/>
</dbReference>
<evidence type="ECO:0000313" key="18">
    <source>
        <dbReference type="Proteomes" id="UP001163821"/>
    </source>
</evidence>
<evidence type="ECO:0000256" key="13">
    <source>
        <dbReference type="SAM" id="Phobius"/>
    </source>
</evidence>
<dbReference type="InterPro" id="IPR050736">
    <property type="entry name" value="Sensor_HK_Regulatory"/>
</dbReference>
<evidence type="ECO:0000256" key="5">
    <source>
        <dbReference type="ARBA" id="ARBA00022553"/>
    </source>
</evidence>
<dbReference type="SMART" id="SM00086">
    <property type="entry name" value="PAC"/>
    <property type="match status" value="5"/>
</dbReference>
<reference evidence="17" key="1">
    <citation type="submission" date="2022-10" db="EMBL/GenBank/DDBJ databases">
        <title>Gaoshiqiia sediminis gen. nov., sp. nov., isolated from coastal sediment.</title>
        <authorList>
            <person name="Yu W.X."/>
            <person name="Mu D.S."/>
            <person name="Du J.Z."/>
            <person name="Liang Y.Q."/>
        </authorList>
    </citation>
    <scope>NUCLEOTIDE SEQUENCE</scope>
    <source>
        <strain evidence="17">A06</strain>
    </source>
</reference>
<dbReference type="InterPro" id="IPR011620">
    <property type="entry name" value="Sig_transdc_His_kinase_LytS_TM"/>
</dbReference>
<dbReference type="InterPro" id="IPR013656">
    <property type="entry name" value="PAS_4"/>
</dbReference>
<dbReference type="Gene3D" id="3.30.565.10">
    <property type="entry name" value="Histidine kinase-like ATPase, C-terminal domain"/>
    <property type="match status" value="1"/>
</dbReference>
<evidence type="ECO:0000256" key="9">
    <source>
        <dbReference type="ARBA" id="ARBA00022989"/>
    </source>
</evidence>
<dbReference type="PROSITE" id="PS50109">
    <property type="entry name" value="HIS_KIN"/>
    <property type="match status" value="1"/>
</dbReference>
<dbReference type="SUPFAM" id="SSF55785">
    <property type="entry name" value="PYP-like sensor domain (PAS domain)"/>
    <property type="match status" value="5"/>
</dbReference>